<accession>A0A1X1YU13</accession>
<dbReference type="PANTHER" id="PTHR23028">
    <property type="entry name" value="ACETYLTRANSFERASE"/>
    <property type="match status" value="1"/>
</dbReference>
<keyword evidence="2" id="KW-0472">Membrane</keyword>
<feature type="domain" description="Acyltransferase 3" evidence="3">
    <location>
        <begin position="7"/>
        <end position="359"/>
    </location>
</feature>
<feature type="region of interest" description="Disordered" evidence="1">
    <location>
        <begin position="379"/>
        <end position="423"/>
    </location>
</feature>
<evidence type="ECO:0000256" key="2">
    <source>
        <dbReference type="SAM" id="Phobius"/>
    </source>
</evidence>
<name>A0A1X1YU13_9MYCO</name>
<feature type="transmembrane region" description="Helical" evidence="2">
    <location>
        <begin position="271"/>
        <end position="296"/>
    </location>
</feature>
<dbReference type="GO" id="GO:0009103">
    <property type="term" value="P:lipopolysaccharide biosynthetic process"/>
    <property type="evidence" value="ECO:0007669"/>
    <property type="project" value="TreeGrafter"/>
</dbReference>
<sequence>MRSGEIKALTGLRIIAAVWVVLFHFRPLLRLASPTLSDALAPVLDRGAQGVDLFFILSGFVLTWNYLERMGETFSARATVHFLWLRLARVWPIYLVTMHLALLWVIFTLHVGHVPTEDLSRITAISYVRQVLLVQLWFEPFFDGSSWDGPAWSISAEWLAYLLFAVMVLAVYRMMRVTSARGLAVLAIIASLPPLLLLLATGQFYTPWSWLPRIVMQFTAGALACAAVRKLAPLDRARRAAGYSSALLIVAIIGILYYFDAHPISGLYDSGGLVDVLFVPLVMALAVGIGSLPALLSTRVMVYGGQISFCLYMVHELVHTSWNWAALQFEIVLDEGATAAKWMVVGLLAAATLLSILLFHSVEEPGRHWMRKMIGARAESAQVGPSEDPLALNPDDPVDSDGPDDPDDEALNERTEAVPVSVR</sequence>
<feature type="transmembrane region" description="Helical" evidence="2">
    <location>
        <begin position="50"/>
        <end position="67"/>
    </location>
</feature>
<feature type="transmembrane region" description="Helical" evidence="2">
    <location>
        <begin position="240"/>
        <end position="259"/>
    </location>
</feature>
<dbReference type="OrthoDB" id="9796461at2"/>
<dbReference type="EMBL" id="LQPG01000002">
    <property type="protein sequence ID" value="ORW14544.1"/>
    <property type="molecule type" value="Genomic_DNA"/>
</dbReference>
<feature type="transmembrane region" description="Helical" evidence="2">
    <location>
        <begin position="342"/>
        <end position="362"/>
    </location>
</feature>
<feature type="transmembrane region" description="Helical" evidence="2">
    <location>
        <begin position="182"/>
        <end position="204"/>
    </location>
</feature>
<dbReference type="InterPro" id="IPR002656">
    <property type="entry name" value="Acyl_transf_3_dom"/>
</dbReference>
<feature type="transmembrane region" description="Helical" evidence="2">
    <location>
        <begin position="210"/>
        <end position="228"/>
    </location>
</feature>
<dbReference type="Pfam" id="PF01757">
    <property type="entry name" value="Acyl_transf_3"/>
    <property type="match status" value="1"/>
</dbReference>
<feature type="transmembrane region" description="Helical" evidence="2">
    <location>
        <begin position="87"/>
        <end position="107"/>
    </location>
</feature>
<gene>
    <name evidence="4" type="ORF">AWC16_01745</name>
</gene>
<organism evidence="4 5">
    <name type="scientific">Mycolicibacter longobardus</name>
    <dbReference type="NCBI Taxonomy" id="1108812"/>
    <lineage>
        <taxon>Bacteria</taxon>
        <taxon>Bacillati</taxon>
        <taxon>Actinomycetota</taxon>
        <taxon>Actinomycetes</taxon>
        <taxon>Mycobacteriales</taxon>
        <taxon>Mycobacteriaceae</taxon>
        <taxon>Mycolicibacter</taxon>
    </lineage>
</organism>
<dbReference type="InterPro" id="IPR050879">
    <property type="entry name" value="Acyltransferase_3"/>
</dbReference>
<feature type="transmembrane region" description="Helical" evidence="2">
    <location>
        <begin position="303"/>
        <end position="322"/>
    </location>
</feature>
<dbReference type="STRING" id="1108812.AWC16_01745"/>
<dbReference type="RefSeq" id="WP_085262819.1">
    <property type="nucleotide sequence ID" value="NZ_JACKVG010000012.1"/>
</dbReference>
<comment type="caution">
    <text evidence="4">The sequence shown here is derived from an EMBL/GenBank/DDBJ whole genome shotgun (WGS) entry which is preliminary data.</text>
</comment>
<dbReference type="AlphaFoldDB" id="A0A1X1YU13"/>
<keyword evidence="5" id="KW-1185">Reference proteome</keyword>
<feature type="transmembrane region" description="Helical" evidence="2">
    <location>
        <begin position="12"/>
        <end position="29"/>
    </location>
</feature>
<keyword evidence="2" id="KW-1133">Transmembrane helix</keyword>
<dbReference type="GO" id="GO:0016747">
    <property type="term" value="F:acyltransferase activity, transferring groups other than amino-acyl groups"/>
    <property type="evidence" value="ECO:0007669"/>
    <property type="project" value="InterPro"/>
</dbReference>
<dbReference type="GO" id="GO:0016020">
    <property type="term" value="C:membrane"/>
    <property type="evidence" value="ECO:0007669"/>
    <property type="project" value="TreeGrafter"/>
</dbReference>
<dbReference type="Proteomes" id="UP000193866">
    <property type="component" value="Unassembled WGS sequence"/>
</dbReference>
<evidence type="ECO:0000256" key="1">
    <source>
        <dbReference type="SAM" id="MobiDB-lite"/>
    </source>
</evidence>
<protein>
    <submittedName>
        <fullName evidence="4">Acyltransferase</fullName>
    </submittedName>
</protein>
<dbReference type="PANTHER" id="PTHR23028:SF53">
    <property type="entry name" value="ACYL_TRANSF_3 DOMAIN-CONTAINING PROTEIN"/>
    <property type="match status" value="1"/>
</dbReference>
<keyword evidence="4" id="KW-0808">Transferase</keyword>
<evidence type="ECO:0000259" key="3">
    <source>
        <dbReference type="Pfam" id="PF01757"/>
    </source>
</evidence>
<feature type="compositionally biased region" description="Acidic residues" evidence="1">
    <location>
        <begin position="396"/>
        <end position="410"/>
    </location>
</feature>
<feature type="transmembrane region" description="Helical" evidence="2">
    <location>
        <begin position="158"/>
        <end position="175"/>
    </location>
</feature>
<keyword evidence="2" id="KW-0812">Transmembrane</keyword>
<evidence type="ECO:0000313" key="4">
    <source>
        <dbReference type="EMBL" id="ORW14544.1"/>
    </source>
</evidence>
<proteinExistence type="predicted"/>
<reference evidence="4 5" key="1">
    <citation type="submission" date="2016-01" db="EMBL/GenBank/DDBJ databases">
        <title>The new phylogeny of the genus Mycobacterium.</title>
        <authorList>
            <person name="Tarcisio F."/>
            <person name="Conor M."/>
            <person name="Antonella G."/>
            <person name="Elisabetta G."/>
            <person name="Giulia F.S."/>
            <person name="Sara T."/>
            <person name="Anna F."/>
            <person name="Clotilde B."/>
            <person name="Roberto B."/>
            <person name="Veronica D.S."/>
            <person name="Fabio R."/>
            <person name="Monica P."/>
            <person name="Olivier J."/>
            <person name="Enrico T."/>
            <person name="Nicola S."/>
        </authorList>
    </citation>
    <scope>NUCLEOTIDE SEQUENCE [LARGE SCALE GENOMIC DNA]</scope>
    <source>
        <strain evidence="4 5">DSM 45394</strain>
    </source>
</reference>
<evidence type="ECO:0000313" key="5">
    <source>
        <dbReference type="Proteomes" id="UP000193866"/>
    </source>
</evidence>
<keyword evidence="4" id="KW-0012">Acyltransferase</keyword>